<dbReference type="SUPFAM" id="SSF56209">
    <property type="entry name" value="Nitrile hydratase alpha chain"/>
    <property type="match status" value="1"/>
</dbReference>
<proteinExistence type="predicted"/>
<name>A0ABP4YEB3_9MICO</name>
<evidence type="ECO:0000313" key="1">
    <source>
        <dbReference type="EMBL" id="GAA1807187.1"/>
    </source>
</evidence>
<evidence type="ECO:0000313" key="2">
    <source>
        <dbReference type="Proteomes" id="UP001499938"/>
    </source>
</evidence>
<dbReference type="EMBL" id="BAAAPO010000053">
    <property type="protein sequence ID" value="GAA1807187.1"/>
    <property type="molecule type" value="Genomic_DNA"/>
</dbReference>
<evidence type="ECO:0008006" key="3">
    <source>
        <dbReference type="Google" id="ProtNLM"/>
    </source>
</evidence>
<organism evidence="1 2">
    <name type="scientific">Nostocoides veronense</name>
    <dbReference type="NCBI Taxonomy" id="330836"/>
    <lineage>
        <taxon>Bacteria</taxon>
        <taxon>Bacillati</taxon>
        <taxon>Actinomycetota</taxon>
        <taxon>Actinomycetes</taxon>
        <taxon>Micrococcales</taxon>
        <taxon>Intrasporangiaceae</taxon>
        <taxon>Nostocoides</taxon>
    </lineage>
</organism>
<keyword evidence="2" id="KW-1185">Reference proteome</keyword>
<dbReference type="Gene3D" id="3.90.330.10">
    <property type="entry name" value="Nitrile hydratase alpha /Thiocyanate hydrolase gamma"/>
    <property type="match status" value="1"/>
</dbReference>
<protein>
    <recommendedName>
        <fullName evidence="3">NHLP leader peptide family natural product</fullName>
    </recommendedName>
</protein>
<sequence>MPLSAAAREAFIDAYTKALLATWSSDEYAARLESDPRGALAEVGLILPSDATIEVTRDGAGVDAGLPDARLDRQVALYETGLDDGHFAFHIPATPQIDTSALDADDLAGISGGMYCCCCPCCCCG</sequence>
<accession>A0ABP4YEB3</accession>
<reference evidence="2" key="1">
    <citation type="journal article" date="2019" name="Int. J. Syst. Evol. Microbiol.">
        <title>The Global Catalogue of Microorganisms (GCM) 10K type strain sequencing project: providing services to taxonomists for standard genome sequencing and annotation.</title>
        <authorList>
            <consortium name="The Broad Institute Genomics Platform"/>
            <consortium name="The Broad Institute Genome Sequencing Center for Infectious Disease"/>
            <person name="Wu L."/>
            <person name="Ma J."/>
        </authorList>
    </citation>
    <scope>NUCLEOTIDE SEQUENCE [LARGE SCALE GENOMIC DNA]</scope>
    <source>
        <strain evidence="2">JCM 15592</strain>
    </source>
</reference>
<dbReference type="InterPro" id="IPR036648">
    <property type="entry name" value="CN_Hdrase_a/SCN_Hdrase_g_sf"/>
</dbReference>
<gene>
    <name evidence="1" type="ORF">GCM10009811_33390</name>
</gene>
<comment type="caution">
    <text evidence="1">The sequence shown here is derived from an EMBL/GenBank/DDBJ whole genome shotgun (WGS) entry which is preliminary data.</text>
</comment>
<dbReference type="RefSeq" id="WP_344088230.1">
    <property type="nucleotide sequence ID" value="NZ_BAAAPO010000053.1"/>
</dbReference>
<dbReference type="Proteomes" id="UP001499938">
    <property type="component" value="Unassembled WGS sequence"/>
</dbReference>